<evidence type="ECO:0000259" key="2">
    <source>
        <dbReference type="Pfam" id="PF03259"/>
    </source>
</evidence>
<protein>
    <submittedName>
        <fullName evidence="3">Dynein light chain</fullName>
    </submittedName>
</protein>
<feature type="non-terminal residue" evidence="3">
    <location>
        <position position="1"/>
    </location>
</feature>
<evidence type="ECO:0000313" key="3">
    <source>
        <dbReference type="EMBL" id="JAP92644.1"/>
    </source>
</evidence>
<dbReference type="Gene3D" id="3.30.450.30">
    <property type="entry name" value="Dynein light chain 2a, cytoplasmic"/>
    <property type="match status" value="1"/>
</dbReference>
<evidence type="ECO:0000256" key="1">
    <source>
        <dbReference type="ARBA" id="ARBA00007191"/>
    </source>
</evidence>
<feature type="domain" description="Roadblock/LAMTOR2" evidence="2">
    <location>
        <begin position="2"/>
        <end position="86"/>
    </location>
</feature>
<comment type="similarity">
    <text evidence="1">Belongs to the GAMAD family.</text>
</comment>
<feature type="non-terminal residue" evidence="3">
    <location>
        <position position="86"/>
    </location>
</feature>
<name>A0A146K9M1_9EUKA</name>
<organism evidence="3">
    <name type="scientific">Trepomonas sp. PC1</name>
    <dbReference type="NCBI Taxonomy" id="1076344"/>
    <lineage>
        <taxon>Eukaryota</taxon>
        <taxon>Metamonada</taxon>
        <taxon>Diplomonadida</taxon>
        <taxon>Hexamitidae</taxon>
        <taxon>Hexamitinae</taxon>
        <taxon>Trepomonas</taxon>
    </lineage>
</organism>
<reference evidence="3" key="1">
    <citation type="submission" date="2015-07" db="EMBL/GenBank/DDBJ databases">
        <title>Adaptation to a free-living lifestyle via gene acquisitions in the diplomonad Trepomonas sp. PC1.</title>
        <authorList>
            <person name="Xu F."/>
            <person name="Jerlstrom-Hultqvist J."/>
            <person name="Kolisko M."/>
            <person name="Simpson A.G.B."/>
            <person name="Roger A.J."/>
            <person name="Svard S.G."/>
            <person name="Andersson J.O."/>
        </authorList>
    </citation>
    <scope>NUCLEOTIDE SEQUENCE</scope>
    <source>
        <strain evidence="3">PC1</strain>
    </source>
</reference>
<dbReference type="Pfam" id="PF03259">
    <property type="entry name" value="Robl_LC7"/>
    <property type="match status" value="1"/>
</dbReference>
<gene>
    <name evidence="3" type="ORF">TPC1_15352</name>
</gene>
<dbReference type="InterPro" id="IPR004942">
    <property type="entry name" value="Roadblock/LAMTOR2_dom"/>
</dbReference>
<dbReference type="EMBL" id="GDID01003962">
    <property type="protein sequence ID" value="JAP92644.1"/>
    <property type="molecule type" value="Transcribed_RNA"/>
</dbReference>
<sequence>EEMYQRISKRPGVQGMMVALEDGQVIQSTFEGELTETYRKELIELALISVAAVKDIDPQNDLNYMRIISDRREYIVIPNERYFIIV</sequence>
<dbReference type="SUPFAM" id="SSF103196">
    <property type="entry name" value="Roadblock/LC7 domain"/>
    <property type="match status" value="1"/>
</dbReference>
<proteinExistence type="inferred from homology"/>
<accession>A0A146K9M1</accession>
<dbReference type="AlphaFoldDB" id="A0A146K9M1"/>
<dbReference type="PANTHER" id="PTHR10779">
    <property type="entry name" value="DYNEIN LIGHT CHAIN ROADBLOCK"/>
    <property type="match status" value="1"/>
</dbReference>